<dbReference type="SMART" id="SM00304">
    <property type="entry name" value="HAMP"/>
    <property type="match status" value="1"/>
</dbReference>
<feature type="domain" description="Histidine kinase" evidence="11">
    <location>
        <begin position="308"/>
        <end position="524"/>
    </location>
</feature>
<dbReference type="InterPro" id="IPR036097">
    <property type="entry name" value="HisK_dim/P_sf"/>
</dbReference>
<dbReference type="EC" id="2.7.13.3" evidence="3"/>
<evidence type="ECO:0000256" key="8">
    <source>
        <dbReference type="ARBA" id="ARBA00022989"/>
    </source>
</evidence>
<keyword evidence="7" id="KW-0418">Kinase</keyword>
<evidence type="ECO:0000313" key="13">
    <source>
        <dbReference type="EMBL" id="MDG3013779.1"/>
    </source>
</evidence>
<dbReference type="PANTHER" id="PTHR43304:SF1">
    <property type="entry name" value="PAC DOMAIN-CONTAINING PROTEIN"/>
    <property type="match status" value="1"/>
</dbReference>
<dbReference type="InterPro" id="IPR003660">
    <property type="entry name" value="HAMP_dom"/>
</dbReference>
<dbReference type="PRINTS" id="PR00344">
    <property type="entry name" value="BCTRLSENSOR"/>
</dbReference>
<keyword evidence="9" id="KW-0902">Two-component regulatory system</keyword>
<feature type="transmembrane region" description="Helical" evidence="10">
    <location>
        <begin position="21"/>
        <end position="44"/>
    </location>
</feature>
<dbReference type="GO" id="GO:0005886">
    <property type="term" value="C:plasma membrane"/>
    <property type="evidence" value="ECO:0007669"/>
    <property type="project" value="UniProtKB-SubCell"/>
</dbReference>
<evidence type="ECO:0000256" key="4">
    <source>
        <dbReference type="ARBA" id="ARBA00022553"/>
    </source>
</evidence>
<protein>
    <recommendedName>
        <fullName evidence="3">histidine kinase</fullName>
        <ecNumber evidence="3">2.7.13.3</ecNumber>
    </recommendedName>
</protein>
<evidence type="ECO:0000256" key="3">
    <source>
        <dbReference type="ARBA" id="ARBA00012438"/>
    </source>
</evidence>
<dbReference type="Pfam" id="PF00512">
    <property type="entry name" value="HisKA"/>
    <property type="match status" value="1"/>
</dbReference>
<gene>
    <name evidence="13" type="ORF">NVS88_04315</name>
</gene>
<evidence type="ECO:0000256" key="2">
    <source>
        <dbReference type="ARBA" id="ARBA00004236"/>
    </source>
</evidence>
<keyword evidence="14" id="KW-1185">Reference proteome</keyword>
<evidence type="ECO:0000256" key="7">
    <source>
        <dbReference type="ARBA" id="ARBA00022777"/>
    </source>
</evidence>
<dbReference type="Pfam" id="PF02518">
    <property type="entry name" value="HATPase_c"/>
    <property type="match status" value="1"/>
</dbReference>
<dbReference type="Proteomes" id="UP001152755">
    <property type="component" value="Unassembled WGS sequence"/>
</dbReference>
<comment type="catalytic activity">
    <reaction evidence="1">
        <text>ATP + protein L-histidine = ADP + protein N-phospho-L-histidine.</text>
        <dbReference type="EC" id="2.7.13.3"/>
    </reaction>
</comment>
<dbReference type="Gene3D" id="3.30.565.10">
    <property type="entry name" value="Histidine kinase-like ATPase, C-terminal domain"/>
    <property type="match status" value="1"/>
</dbReference>
<dbReference type="InterPro" id="IPR003594">
    <property type="entry name" value="HATPase_dom"/>
</dbReference>
<evidence type="ECO:0000259" key="11">
    <source>
        <dbReference type="PROSITE" id="PS50109"/>
    </source>
</evidence>
<dbReference type="InterPro" id="IPR036890">
    <property type="entry name" value="HATPase_C_sf"/>
</dbReference>
<dbReference type="CDD" id="cd19410">
    <property type="entry name" value="HK9-like_sensor"/>
    <property type="match status" value="1"/>
</dbReference>
<dbReference type="Pfam" id="PF00672">
    <property type="entry name" value="HAMP"/>
    <property type="match status" value="1"/>
</dbReference>
<dbReference type="SUPFAM" id="SSF55874">
    <property type="entry name" value="ATPase domain of HSP90 chaperone/DNA topoisomerase II/histidine kinase"/>
    <property type="match status" value="1"/>
</dbReference>
<evidence type="ECO:0000256" key="6">
    <source>
        <dbReference type="ARBA" id="ARBA00022692"/>
    </source>
</evidence>
<dbReference type="SUPFAM" id="SSF47384">
    <property type="entry name" value="Homodimeric domain of signal transducing histidine kinase"/>
    <property type="match status" value="1"/>
</dbReference>
<evidence type="ECO:0000256" key="1">
    <source>
        <dbReference type="ARBA" id="ARBA00000085"/>
    </source>
</evidence>
<keyword evidence="4" id="KW-0597">Phosphoprotein</keyword>
<sequence>MRGRLRLRRIPFSAGLTVQGWLNLVLSIMAVLICAGAVAGAVSLTRSSQVTDELTGTLLPARAAAYQFQSSLLNQETGVRGYALTGDPSFLEPYNQGLQTQQLSTGQLRRLIGDRPDLLSDLTAIEQAADRWRTDFAVPLLAQATNAPGRIDPAVFDRGKTDFDTLRVLFTAQNQHIERARIDAHDRLSSVTLLRNIVFAAMFGVLLAVGAVFAALIRTAVTRPLRRLSDSSRLVAQGDFAHQVDAGRGPTDIRALAEDIEGMRRRIVTELEMVRDRQARLEEQTTALDAQTVELRRSNAELEQFAYVASHDLQEPLRKVASFCQLLEKRYGGSLDERGHQYIDFAVDGAKRMQALINDLLTFSRVGRVGDGFSRLPLDQPLDKALGNLAAAVEDSDAHITKPQQLPEITGDATLLTMLWQNLIGNAIKFARPDCAPEVSITADLRSSDEWLICVQDNGIGIPEEFTDKVFIIFQRLHARDAYSGTGIGLALCKKIVEYHGGKIWLDTTYTAGARFCLTLPSIAEHNPDTDSDADDTQQGALA</sequence>
<dbReference type="Pfam" id="PF05227">
    <property type="entry name" value="CHASE3"/>
    <property type="match status" value="1"/>
</dbReference>
<dbReference type="AlphaFoldDB" id="A0A9X4LX14"/>
<dbReference type="PANTHER" id="PTHR43304">
    <property type="entry name" value="PHYTOCHROME-LIKE PROTEIN CPH1"/>
    <property type="match status" value="1"/>
</dbReference>
<dbReference type="PROSITE" id="PS50109">
    <property type="entry name" value="HIS_KIN"/>
    <property type="match status" value="1"/>
</dbReference>
<dbReference type="EMBL" id="JANRHA010000002">
    <property type="protein sequence ID" value="MDG3013779.1"/>
    <property type="molecule type" value="Genomic_DNA"/>
</dbReference>
<dbReference type="InterPro" id="IPR005467">
    <property type="entry name" value="His_kinase_dom"/>
</dbReference>
<dbReference type="Gene3D" id="1.10.287.130">
    <property type="match status" value="1"/>
</dbReference>
<evidence type="ECO:0000259" key="12">
    <source>
        <dbReference type="PROSITE" id="PS50885"/>
    </source>
</evidence>
<dbReference type="InterPro" id="IPR052162">
    <property type="entry name" value="Sensor_kinase/Photoreceptor"/>
</dbReference>
<accession>A0A9X4LX14</accession>
<dbReference type="Gene3D" id="6.10.340.10">
    <property type="match status" value="1"/>
</dbReference>
<dbReference type="SUPFAM" id="SSF158472">
    <property type="entry name" value="HAMP domain-like"/>
    <property type="match status" value="1"/>
</dbReference>
<dbReference type="InterPro" id="IPR003661">
    <property type="entry name" value="HisK_dim/P_dom"/>
</dbReference>
<name>A0A9X4LX14_9ACTN</name>
<evidence type="ECO:0000313" key="14">
    <source>
        <dbReference type="Proteomes" id="UP001152755"/>
    </source>
</evidence>
<feature type="transmembrane region" description="Helical" evidence="10">
    <location>
        <begin position="197"/>
        <end position="217"/>
    </location>
</feature>
<keyword evidence="6 10" id="KW-0812">Transmembrane</keyword>
<proteinExistence type="predicted"/>
<dbReference type="GO" id="GO:0000155">
    <property type="term" value="F:phosphorelay sensor kinase activity"/>
    <property type="evidence" value="ECO:0007669"/>
    <property type="project" value="InterPro"/>
</dbReference>
<dbReference type="PROSITE" id="PS50885">
    <property type="entry name" value="HAMP"/>
    <property type="match status" value="1"/>
</dbReference>
<dbReference type="SMART" id="SM00388">
    <property type="entry name" value="HisKA"/>
    <property type="match status" value="1"/>
</dbReference>
<keyword evidence="10" id="KW-0472">Membrane</keyword>
<dbReference type="InterPro" id="IPR004358">
    <property type="entry name" value="Sig_transdc_His_kin-like_C"/>
</dbReference>
<dbReference type="CDD" id="cd00082">
    <property type="entry name" value="HisKA"/>
    <property type="match status" value="1"/>
</dbReference>
<evidence type="ECO:0000256" key="10">
    <source>
        <dbReference type="SAM" id="Phobius"/>
    </source>
</evidence>
<dbReference type="CDD" id="cd06225">
    <property type="entry name" value="HAMP"/>
    <property type="match status" value="1"/>
</dbReference>
<keyword evidence="8 10" id="KW-1133">Transmembrane helix</keyword>
<evidence type="ECO:0000256" key="9">
    <source>
        <dbReference type="ARBA" id="ARBA00023012"/>
    </source>
</evidence>
<comment type="subcellular location">
    <subcellularLocation>
        <location evidence="2">Cell membrane</location>
    </subcellularLocation>
</comment>
<comment type="caution">
    <text evidence="13">The sequence shown here is derived from an EMBL/GenBank/DDBJ whole genome shotgun (WGS) entry which is preliminary data.</text>
</comment>
<reference evidence="13" key="1">
    <citation type="submission" date="2022-08" db="EMBL/GenBank/DDBJ databases">
        <title>Genome analysis of Corynebacteriales strain.</title>
        <authorList>
            <person name="Lee S.D."/>
        </authorList>
    </citation>
    <scope>NUCLEOTIDE SEQUENCE</scope>
    <source>
        <strain evidence="13">D3-21</strain>
    </source>
</reference>
<keyword evidence="5" id="KW-0808">Transferase</keyword>
<dbReference type="SMART" id="SM00387">
    <property type="entry name" value="HATPase_c"/>
    <property type="match status" value="1"/>
</dbReference>
<evidence type="ECO:0000256" key="5">
    <source>
        <dbReference type="ARBA" id="ARBA00022679"/>
    </source>
</evidence>
<feature type="domain" description="HAMP" evidence="12">
    <location>
        <begin position="219"/>
        <end position="272"/>
    </location>
</feature>
<organism evidence="13 14">
    <name type="scientific">Speluncibacter jeojiensis</name>
    <dbReference type="NCBI Taxonomy" id="2710754"/>
    <lineage>
        <taxon>Bacteria</taxon>
        <taxon>Bacillati</taxon>
        <taxon>Actinomycetota</taxon>
        <taxon>Actinomycetes</taxon>
        <taxon>Mycobacteriales</taxon>
        <taxon>Speluncibacteraceae</taxon>
        <taxon>Speluncibacter</taxon>
    </lineage>
</organism>
<dbReference type="InterPro" id="IPR007891">
    <property type="entry name" value="CHASE3"/>
</dbReference>